<dbReference type="EMBL" id="LBSM01000022">
    <property type="protein sequence ID" value="KKQ17106.1"/>
    <property type="molecule type" value="Genomic_DNA"/>
</dbReference>
<name>A0A0G0IM91_9BACT</name>
<proteinExistence type="predicted"/>
<organism evidence="1 2">
    <name type="scientific">Berkelbacteria bacterium GW2011_GWA1_36_9</name>
    <dbReference type="NCBI Taxonomy" id="1618331"/>
    <lineage>
        <taxon>Bacteria</taxon>
        <taxon>Candidatus Berkelbacteria</taxon>
    </lineage>
</organism>
<sequence length="188" mass="22336">MFDFLNKPKNPEEIAKKITEKIANSAFKFFKSEKFITLTKLKTFEQTEQDRIFNELIANGLSLGILMFETLAEKTKSDRVKNFDHELMIELTSRYGNWLKEMGTPQQFCDMWKGLIQMRVDEYKKDYQEHQQEMKDPFKRNPWVFIVTIGCHHHICRGKSKPDELFKLILHWIIAIAEMITKITLKSI</sequence>
<accession>A0A0G0IM91</accession>
<evidence type="ECO:0000313" key="1">
    <source>
        <dbReference type="EMBL" id="KKQ17106.1"/>
    </source>
</evidence>
<dbReference type="Proteomes" id="UP000034508">
    <property type="component" value="Unassembled WGS sequence"/>
</dbReference>
<gene>
    <name evidence="1" type="ORF">US31_C0022G0003</name>
</gene>
<comment type="caution">
    <text evidence="1">The sequence shown here is derived from an EMBL/GenBank/DDBJ whole genome shotgun (WGS) entry which is preliminary data.</text>
</comment>
<reference evidence="1 2" key="1">
    <citation type="journal article" date="2015" name="Nature">
        <title>rRNA introns, odd ribosomes, and small enigmatic genomes across a large radiation of phyla.</title>
        <authorList>
            <person name="Brown C.T."/>
            <person name="Hug L.A."/>
            <person name="Thomas B.C."/>
            <person name="Sharon I."/>
            <person name="Castelle C.J."/>
            <person name="Singh A."/>
            <person name="Wilkins M.J."/>
            <person name="Williams K.H."/>
            <person name="Banfield J.F."/>
        </authorList>
    </citation>
    <scope>NUCLEOTIDE SEQUENCE [LARGE SCALE GENOMIC DNA]</scope>
</reference>
<dbReference type="AlphaFoldDB" id="A0A0G0IM91"/>
<protein>
    <submittedName>
        <fullName evidence="1">Uncharacterized protein</fullName>
    </submittedName>
</protein>
<evidence type="ECO:0000313" key="2">
    <source>
        <dbReference type="Proteomes" id="UP000034508"/>
    </source>
</evidence>